<keyword evidence="6 7" id="KW-0067">ATP-binding</keyword>
<dbReference type="EC" id="2.7.11.1" evidence="1"/>
<reference evidence="11 12" key="1">
    <citation type="submission" date="2021-07" db="EMBL/GenBank/DDBJ databases">
        <title>Whole Genome Sequence of Nocardia Iowensis.</title>
        <authorList>
            <person name="Lamm A."/>
            <person name="Collins-Fairclough A.M."/>
            <person name="Bunk B."/>
            <person name="Sproer C."/>
        </authorList>
    </citation>
    <scope>NUCLEOTIDE SEQUENCE [LARGE SCALE GENOMIC DNA]</scope>
    <source>
        <strain evidence="11 12">NRRL 5646</strain>
    </source>
</reference>
<feature type="domain" description="Protein kinase" evidence="10">
    <location>
        <begin position="557"/>
        <end position="817"/>
    </location>
</feature>
<evidence type="ECO:0000256" key="3">
    <source>
        <dbReference type="ARBA" id="ARBA00022679"/>
    </source>
</evidence>
<keyword evidence="9" id="KW-1133">Transmembrane helix</keyword>
<feature type="transmembrane region" description="Helical" evidence="9">
    <location>
        <begin position="258"/>
        <end position="276"/>
    </location>
</feature>
<keyword evidence="9" id="KW-0812">Transmembrane</keyword>
<dbReference type="PANTHER" id="PTHR43289:SF6">
    <property type="entry name" value="SERINE_THREONINE-PROTEIN KINASE NEKL-3"/>
    <property type="match status" value="1"/>
</dbReference>
<keyword evidence="5 11" id="KW-0418">Kinase</keyword>
<dbReference type="Pfam" id="PF00069">
    <property type="entry name" value="Pkinase"/>
    <property type="match status" value="1"/>
</dbReference>
<keyword evidence="9" id="KW-0472">Membrane</keyword>
<feature type="binding site" evidence="7">
    <location>
        <position position="586"/>
    </location>
    <ligand>
        <name>ATP</name>
        <dbReference type="ChEBI" id="CHEBI:30616"/>
    </ligand>
</feature>
<dbReference type="InterPro" id="IPR017441">
    <property type="entry name" value="Protein_kinase_ATP_BS"/>
</dbReference>
<protein>
    <recommendedName>
        <fullName evidence="1">non-specific serine/threonine protein kinase</fullName>
        <ecNumber evidence="1">2.7.11.1</ecNumber>
    </recommendedName>
</protein>
<evidence type="ECO:0000256" key="2">
    <source>
        <dbReference type="ARBA" id="ARBA00022527"/>
    </source>
</evidence>
<dbReference type="GO" id="GO:0004674">
    <property type="term" value="F:protein serine/threonine kinase activity"/>
    <property type="evidence" value="ECO:0007669"/>
    <property type="project" value="UniProtKB-KW"/>
</dbReference>
<feature type="transmembrane region" description="Helical" evidence="9">
    <location>
        <begin position="283"/>
        <end position="303"/>
    </location>
</feature>
<dbReference type="CDD" id="cd14014">
    <property type="entry name" value="STKc_PknB_like"/>
    <property type="match status" value="1"/>
</dbReference>
<feature type="region of interest" description="Disordered" evidence="8">
    <location>
        <begin position="373"/>
        <end position="399"/>
    </location>
</feature>
<feature type="transmembrane region" description="Helical" evidence="9">
    <location>
        <begin position="159"/>
        <end position="179"/>
    </location>
</feature>
<evidence type="ECO:0000256" key="5">
    <source>
        <dbReference type="ARBA" id="ARBA00022777"/>
    </source>
</evidence>
<evidence type="ECO:0000313" key="12">
    <source>
        <dbReference type="Proteomes" id="UP000694257"/>
    </source>
</evidence>
<keyword evidence="12" id="KW-1185">Reference proteome</keyword>
<keyword evidence="4 7" id="KW-0547">Nucleotide-binding</keyword>
<evidence type="ECO:0000256" key="8">
    <source>
        <dbReference type="SAM" id="MobiDB-lite"/>
    </source>
</evidence>
<dbReference type="PROSITE" id="PS50011">
    <property type="entry name" value="PROTEIN_KINASE_DOM"/>
    <property type="match status" value="1"/>
</dbReference>
<feature type="transmembrane region" description="Helical" evidence="9">
    <location>
        <begin position="199"/>
        <end position="217"/>
    </location>
</feature>
<evidence type="ECO:0000256" key="1">
    <source>
        <dbReference type="ARBA" id="ARBA00012513"/>
    </source>
</evidence>
<evidence type="ECO:0000256" key="9">
    <source>
        <dbReference type="SAM" id="Phobius"/>
    </source>
</evidence>
<name>A0ABX8RZ77_NOCIO</name>
<keyword evidence="2 11" id="KW-0723">Serine/threonine-protein kinase</keyword>
<evidence type="ECO:0000256" key="4">
    <source>
        <dbReference type="ARBA" id="ARBA00022741"/>
    </source>
</evidence>
<evidence type="ECO:0000256" key="6">
    <source>
        <dbReference type="ARBA" id="ARBA00022840"/>
    </source>
</evidence>
<evidence type="ECO:0000259" key="10">
    <source>
        <dbReference type="PROSITE" id="PS50011"/>
    </source>
</evidence>
<organism evidence="11 12">
    <name type="scientific">Nocardia iowensis</name>
    <dbReference type="NCBI Taxonomy" id="204891"/>
    <lineage>
        <taxon>Bacteria</taxon>
        <taxon>Bacillati</taxon>
        <taxon>Actinomycetota</taxon>
        <taxon>Actinomycetes</taxon>
        <taxon>Mycobacteriales</taxon>
        <taxon>Nocardiaceae</taxon>
        <taxon>Nocardia</taxon>
    </lineage>
</organism>
<sequence>MSATAVRETVDALVLKADTVEDFLEVMRAAQAASGLAPGQIAKFTNISRSSIYNWLRPGYPSLPRNRAQMESFFRVCKLSDGGLHRVLELWDRLDEARTEAAPSISMKAVKAQAAHTNTGAGGVRAVVADPVQVDNRLSNDAAEPAVPVVEQPKRAWQFSSIITAVATVAVIVVMLDVITTPHPDSTLSTAAGPEPLRAGAYAAALVCALLMVGLGAGERNRRMAWARLRNWPAVIAMVAMSSAAVTAVAPYAADPMVAAPITAVVGSACTAWWFASLSMRGVRLLITEVPVVSAVCALVGAIPGLCLGTSGLPMASAVLAGVLASASVVHLFGNAAAALAEPVGATEFPRTAPPVELPEVEDLTAPTLVASPPAQRISADSSDGVAHRDARPTRATCRRRRHHMAHGCGADWLHPRRFCPAVASRSAYRAIRKAFSAVLVRRDTAANGDPAVVPRTARDLIDTSTQPLPKLPRRKPRSRDMHELLVGVTSAPKLGARRVDPVEFGDEPVEYPVPAYEIIERIKQEREQAAEAEAEHPFVSRPRGLGRRTGTRFGPYELRSLVGKGRMGEVYEAYDTVKDRMVAVKLLSEAVALDPVYQLRFRRETLAAARLTEPHVIPIHDWGVINGVLFTDTRLVDGTDVRTVLRHHGPLHAEDAVAIIEQIAAALDAAHAAGLVHRDVKPADIVLTTTGIAYLTDFGIAHMENDRAVATGGMPVDSCDYLAPERFGFGPVHGSSDIYALTCVLYEALTGLPPFPAGTTAEVIQGHLADPPPRPSLRLPKVPAAMDKVIQRGMAKDPAERFPTATAMARAARVALGTPMRPRTVLPREKIVLPRREPGTDVEYFDPPRSAGAVVIYSALTDEPRAADDLRRARDPAGVGRRGRRVGSAPNSRYRDTEPPAEPFAAEERWNAWRPWRPTV</sequence>
<dbReference type="EMBL" id="CP078145">
    <property type="protein sequence ID" value="QXN94157.1"/>
    <property type="molecule type" value="Genomic_DNA"/>
</dbReference>
<gene>
    <name evidence="11" type="ORF">KV110_14490</name>
</gene>
<dbReference type="RefSeq" id="WP_218476604.1">
    <property type="nucleotide sequence ID" value="NZ_BAABJN010000018.1"/>
</dbReference>
<dbReference type="PANTHER" id="PTHR43289">
    <property type="entry name" value="MITOGEN-ACTIVATED PROTEIN KINASE KINASE KINASE 20-RELATED"/>
    <property type="match status" value="1"/>
</dbReference>
<feature type="region of interest" description="Disordered" evidence="8">
    <location>
        <begin position="868"/>
        <end position="909"/>
    </location>
</feature>
<evidence type="ECO:0000256" key="7">
    <source>
        <dbReference type="PROSITE-ProRule" id="PRU10141"/>
    </source>
</evidence>
<dbReference type="Proteomes" id="UP000694257">
    <property type="component" value="Chromosome"/>
</dbReference>
<feature type="transmembrane region" description="Helical" evidence="9">
    <location>
        <begin position="229"/>
        <end position="252"/>
    </location>
</feature>
<proteinExistence type="predicted"/>
<evidence type="ECO:0000313" key="11">
    <source>
        <dbReference type="EMBL" id="QXN94157.1"/>
    </source>
</evidence>
<keyword evidence="3" id="KW-0808">Transferase</keyword>
<accession>A0ABX8RZ77</accession>
<dbReference type="PROSITE" id="PS00107">
    <property type="entry name" value="PROTEIN_KINASE_ATP"/>
    <property type="match status" value="1"/>
</dbReference>
<dbReference type="InterPro" id="IPR000719">
    <property type="entry name" value="Prot_kinase_dom"/>
</dbReference>